<keyword evidence="3" id="KW-0804">Transcription</keyword>
<evidence type="ECO:0000256" key="1">
    <source>
        <dbReference type="ARBA" id="ARBA00023015"/>
    </source>
</evidence>
<keyword evidence="2" id="KW-0238">DNA-binding</keyword>
<dbReference type="Pfam" id="PF00072">
    <property type="entry name" value="Response_reg"/>
    <property type="match status" value="1"/>
</dbReference>
<dbReference type="CDD" id="cd17536">
    <property type="entry name" value="REC_YesN-like"/>
    <property type="match status" value="1"/>
</dbReference>
<dbReference type="Pfam" id="PF12833">
    <property type="entry name" value="HTH_18"/>
    <property type="match status" value="1"/>
</dbReference>
<dbReference type="SUPFAM" id="SSF52172">
    <property type="entry name" value="CheY-like"/>
    <property type="match status" value="1"/>
</dbReference>
<evidence type="ECO:0000259" key="5">
    <source>
        <dbReference type="PROSITE" id="PS01124"/>
    </source>
</evidence>
<dbReference type="PROSITE" id="PS01124">
    <property type="entry name" value="HTH_ARAC_FAMILY_2"/>
    <property type="match status" value="1"/>
</dbReference>
<organism evidence="7 8">
    <name type="scientific">Aquibacillus albus</name>
    <dbReference type="NCBI Taxonomy" id="1168171"/>
    <lineage>
        <taxon>Bacteria</taxon>
        <taxon>Bacillati</taxon>
        <taxon>Bacillota</taxon>
        <taxon>Bacilli</taxon>
        <taxon>Bacillales</taxon>
        <taxon>Bacillaceae</taxon>
        <taxon>Aquibacillus</taxon>
    </lineage>
</organism>
<dbReference type="InterPro" id="IPR020449">
    <property type="entry name" value="Tscrpt_reg_AraC-type_HTH"/>
</dbReference>
<accession>A0ABS2MWQ0</accession>
<dbReference type="Proteomes" id="UP001296943">
    <property type="component" value="Unassembled WGS sequence"/>
</dbReference>
<protein>
    <submittedName>
        <fullName evidence="7">YesN/AraC family two-component response regulator</fullName>
    </submittedName>
</protein>
<keyword evidence="8" id="KW-1185">Reference proteome</keyword>
<keyword evidence="4" id="KW-0597">Phosphoprotein</keyword>
<dbReference type="PROSITE" id="PS50110">
    <property type="entry name" value="RESPONSE_REGULATORY"/>
    <property type="match status" value="1"/>
</dbReference>
<dbReference type="InterPro" id="IPR018060">
    <property type="entry name" value="HTH_AraC"/>
</dbReference>
<sequence>MHKRTILIVDDEERTRKGLTKTLTKWANEDYEILGASDGEEAIEIIEHQPISLLITDIRMPKITGLQLLQKMKEQLKNPVVIVISAYSEFDYAQQALRFGAINYLLKPLSKTKLIEAVENALEVNEKRERIGMIEKVMDKKLIEISGNEENVNKSVMEALKFVDNNYHQDIGLKDVADHVHLNPSYFSVLFKEEMNMTFSEYLKRTRIQHAKKLLITTNLTIIEIAEKVGYHTSKYFIKLFKEYEDITPSKYRRENKD</sequence>
<dbReference type="PRINTS" id="PR00032">
    <property type="entry name" value="HTHARAC"/>
</dbReference>
<dbReference type="SMART" id="SM00342">
    <property type="entry name" value="HTH_ARAC"/>
    <property type="match status" value="1"/>
</dbReference>
<evidence type="ECO:0000259" key="6">
    <source>
        <dbReference type="PROSITE" id="PS50110"/>
    </source>
</evidence>
<feature type="modified residue" description="4-aspartylphosphate" evidence="4">
    <location>
        <position position="57"/>
    </location>
</feature>
<proteinExistence type="predicted"/>
<evidence type="ECO:0000256" key="3">
    <source>
        <dbReference type="ARBA" id="ARBA00023163"/>
    </source>
</evidence>
<keyword evidence="1" id="KW-0805">Transcription regulation</keyword>
<dbReference type="EMBL" id="JAFBDR010000003">
    <property type="protein sequence ID" value="MBM7570286.1"/>
    <property type="molecule type" value="Genomic_DNA"/>
</dbReference>
<evidence type="ECO:0000313" key="7">
    <source>
        <dbReference type="EMBL" id="MBM7570286.1"/>
    </source>
</evidence>
<feature type="domain" description="HTH araC/xylS-type" evidence="5">
    <location>
        <begin position="157"/>
        <end position="255"/>
    </location>
</feature>
<dbReference type="Gene3D" id="1.10.10.60">
    <property type="entry name" value="Homeodomain-like"/>
    <property type="match status" value="2"/>
</dbReference>
<dbReference type="RefSeq" id="WP_204497720.1">
    <property type="nucleotide sequence ID" value="NZ_JAFBDR010000003.1"/>
</dbReference>
<dbReference type="PANTHER" id="PTHR43280:SF2">
    <property type="entry name" value="HTH-TYPE TRANSCRIPTIONAL REGULATOR EXSA"/>
    <property type="match status" value="1"/>
</dbReference>
<dbReference type="PROSITE" id="PS00041">
    <property type="entry name" value="HTH_ARAC_FAMILY_1"/>
    <property type="match status" value="1"/>
</dbReference>
<evidence type="ECO:0000256" key="2">
    <source>
        <dbReference type="ARBA" id="ARBA00023125"/>
    </source>
</evidence>
<dbReference type="InterPro" id="IPR001789">
    <property type="entry name" value="Sig_transdc_resp-reg_receiver"/>
</dbReference>
<dbReference type="PANTHER" id="PTHR43280">
    <property type="entry name" value="ARAC-FAMILY TRANSCRIPTIONAL REGULATOR"/>
    <property type="match status" value="1"/>
</dbReference>
<dbReference type="InterPro" id="IPR011006">
    <property type="entry name" value="CheY-like_superfamily"/>
</dbReference>
<dbReference type="InterPro" id="IPR018062">
    <property type="entry name" value="HTH_AraC-typ_CS"/>
</dbReference>
<comment type="caution">
    <text evidence="7">The sequence shown here is derived from an EMBL/GenBank/DDBJ whole genome shotgun (WGS) entry which is preliminary data.</text>
</comment>
<dbReference type="Gene3D" id="3.40.50.2300">
    <property type="match status" value="1"/>
</dbReference>
<reference evidence="7 8" key="1">
    <citation type="submission" date="2021-01" db="EMBL/GenBank/DDBJ databases">
        <title>Genomic Encyclopedia of Type Strains, Phase IV (KMG-IV): sequencing the most valuable type-strain genomes for metagenomic binning, comparative biology and taxonomic classification.</title>
        <authorList>
            <person name="Goeker M."/>
        </authorList>
    </citation>
    <scope>NUCLEOTIDE SEQUENCE [LARGE SCALE GENOMIC DNA]</scope>
    <source>
        <strain evidence="7 8">DSM 23711</strain>
    </source>
</reference>
<feature type="domain" description="Response regulatory" evidence="6">
    <location>
        <begin position="5"/>
        <end position="122"/>
    </location>
</feature>
<dbReference type="SUPFAM" id="SSF46689">
    <property type="entry name" value="Homeodomain-like"/>
    <property type="match status" value="2"/>
</dbReference>
<name>A0ABS2MWQ0_9BACI</name>
<dbReference type="SMART" id="SM00448">
    <property type="entry name" value="REC"/>
    <property type="match status" value="1"/>
</dbReference>
<gene>
    <name evidence="7" type="ORF">JOC48_000764</name>
</gene>
<dbReference type="InterPro" id="IPR009057">
    <property type="entry name" value="Homeodomain-like_sf"/>
</dbReference>
<evidence type="ECO:0000313" key="8">
    <source>
        <dbReference type="Proteomes" id="UP001296943"/>
    </source>
</evidence>
<evidence type="ECO:0000256" key="4">
    <source>
        <dbReference type="PROSITE-ProRule" id="PRU00169"/>
    </source>
</evidence>